<organism evidence="2 3">
    <name type="scientific">Insulibacter thermoxylanivorax</name>
    <dbReference type="NCBI Taxonomy" id="2749268"/>
    <lineage>
        <taxon>Bacteria</taxon>
        <taxon>Bacillati</taxon>
        <taxon>Bacillota</taxon>
        <taxon>Bacilli</taxon>
        <taxon>Bacillales</taxon>
        <taxon>Paenibacillaceae</taxon>
        <taxon>Insulibacter</taxon>
    </lineage>
</organism>
<keyword evidence="3" id="KW-1185">Reference proteome</keyword>
<name>A0A916VEK2_9BACL</name>
<evidence type="ECO:0000313" key="2">
    <source>
        <dbReference type="EMBL" id="GFR37312.1"/>
    </source>
</evidence>
<dbReference type="Proteomes" id="UP000654993">
    <property type="component" value="Unassembled WGS sequence"/>
</dbReference>
<evidence type="ECO:0000259" key="1">
    <source>
        <dbReference type="Pfam" id="PF13460"/>
    </source>
</evidence>
<dbReference type="RefSeq" id="WP_200965592.1">
    <property type="nucleotide sequence ID" value="NZ_BMAQ01000004.1"/>
</dbReference>
<dbReference type="Pfam" id="PF13460">
    <property type="entry name" value="NAD_binding_10"/>
    <property type="match status" value="1"/>
</dbReference>
<reference evidence="2" key="1">
    <citation type="submission" date="2020-08" db="EMBL/GenBank/DDBJ databases">
        <authorList>
            <person name="Uke A."/>
            <person name="Chhe C."/>
            <person name="Baramee S."/>
            <person name="Kosugi A."/>
        </authorList>
    </citation>
    <scope>NUCLEOTIDE SEQUENCE</scope>
    <source>
        <strain evidence="2">DA-C8</strain>
    </source>
</reference>
<dbReference type="SUPFAM" id="SSF51735">
    <property type="entry name" value="NAD(P)-binding Rossmann-fold domains"/>
    <property type="match status" value="1"/>
</dbReference>
<feature type="domain" description="NAD(P)-binding" evidence="1">
    <location>
        <begin position="4"/>
        <end position="46"/>
    </location>
</feature>
<dbReference type="InterPro" id="IPR016040">
    <property type="entry name" value="NAD(P)-bd_dom"/>
</dbReference>
<protein>
    <recommendedName>
        <fullName evidence="1">NAD(P)-binding domain-containing protein</fullName>
    </recommendedName>
</protein>
<accession>A0A916VEK2</accession>
<dbReference type="AlphaFoldDB" id="A0A916VEK2"/>
<dbReference type="EMBL" id="BMAQ01000004">
    <property type="protein sequence ID" value="GFR37312.1"/>
    <property type="molecule type" value="Genomic_DNA"/>
</dbReference>
<comment type="caution">
    <text evidence="2">The sequence shown here is derived from an EMBL/GenBank/DDBJ whole genome shotgun (WGS) entry which is preliminary data.</text>
</comment>
<evidence type="ECO:0000313" key="3">
    <source>
        <dbReference type="Proteomes" id="UP000654993"/>
    </source>
</evidence>
<sequence length="59" mass="6694">MFTRAADAVIQAAKRTGVNRLVWMSSFGVGDTIQDAALVQKFMYKTLLRNFGWIRSLEL</sequence>
<gene>
    <name evidence="2" type="ORF">PRECH8_06080</name>
</gene>
<proteinExistence type="predicted"/>
<dbReference type="InterPro" id="IPR036291">
    <property type="entry name" value="NAD(P)-bd_dom_sf"/>
</dbReference>
<dbReference type="Gene3D" id="3.40.50.720">
    <property type="entry name" value="NAD(P)-binding Rossmann-like Domain"/>
    <property type="match status" value="1"/>
</dbReference>
<reference evidence="2" key="2">
    <citation type="journal article" date="2021" name="Data Brief">
        <title>Draft genome sequence data of the facultative, thermophilic, xylanolytic bacterium Paenibacillus sp. strain DA-C8.</title>
        <authorList>
            <person name="Chhe C."/>
            <person name="Uke A."/>
            <person name="Baramee S."/>
            <person name="Ungkulpasvich U."/>
            <person name="Tachaapaikoon C."/>
            <person name="Pason P."/>
            <person name="Waeonukul R."/>
            <person name="Ratanakhanokchai K."/>
            <person name="Kosugi A."/>
        </authorList>
    </citation>
    <scope>NUCLEOTIDE SEQUENCE</scope>
    <source>
        <strain evidence="2">DA-C8</strain>
    </source>
</reference>